<dbReference type="EMBL" id="ARYL01000014">
    <property type="protein sequence ID" value="KDA02483.1"/>
    <property type="molecule type" value="Genomic_DNA"/>
</dbReference>
<dbReference type="Pfam" id="PF22769">
    <property type="entry name" value="DCD"/>
    <property type="match status" value="1"/>
</dbReference>
<evidence type="ECO:0000256" key="2">
    <source>
        <dbReference type="ARBA" id="ARBA00023080"/>
    </source>
</evidence>
<dbReference type="AlphaFoldDB" id="A0A059G7P0"/>
<evidence type="ECO:0000313" key="3">
    <source>
        <dbReference type="EMBL" id="KDA02483.1"/>
    </source>
</evidence>
<dbReference type="InterPro" id="IPR036157">
    <property type="entry name" value="dUTPase-like_sf"/>
</dbReference>
<dbReference type="eggNOG" id="COG0717">
    <property type="taxonomic scope" value="Bacteria"/>
</dbReference>
<keyword evidence="1" id="KW-0378">Hydrolase</keyword>
<evidence type="ECO:0000313" key="4">
    <source>
        <dbReference type="Proteomes" id="UP000024942"/>
    </source>
</evidence>
<reference evidence="3 4" key="1">
    <citation type="journal article" date="2014" name="Antonie Van Leeuwenhoek">
        <title>Hyphomonas beringensis sp. nov. and Hyphomonas chukchiensis sp. nov., isolated from surface seawater of the Bering Sea and Chukchi Sea.</title>
        <authorList>
            <person name="Li C."/>
            <person name="Lai Q."/>
            <person name="Li G."/>
            <person name="Dong C."/>
            <person name="Wang J."/>
            <person name="Liao Y."/>
            <person name="Shao Z."/>
        </authorList>
    </citation>
    <scope>NUCLEOTIDE SEQUENCE [LARGE SCALE GENOMIC DNA]</scope>
    <source>
        <strain evidence="3 4">SCH89</strain>
    </source>
</reference>
<dbReference type="CDD" id="cd07557">
    <property type="entry name" value="trimeric_dUTPase"/>
    <property type="match status" value="1"/>
</dbReference>
<name>A0A059G7P0_9PROT</name>
<dbReference type="SUPFAM" id="SSF51283">
    <property type="entry name" value="dUTPase-like"/>
    <property type="match status" value="1"/>
</dbReference>
<sequence>MFLAASEITEHIATGRVIISPYQPDLVRGASVILTLGNRFRKWKRDDKPIDIFSKGAADPFLEDPFEACEFVLCPGDFVLASTAERVGLPHEIAGQLSALSHVARFGLSVVSGACFVGPGFGSSAPTALTLELVNHNPSPLRLFAGLPIAHLRLSRISGDIGLAPPSIYNGQDPLIAPAFYEEWQTRVRSKP</sequence>
<proteinExistence type="predicted"/>
<accession>A0A059G7P0</accession>
<dbReference type="PANTHER" id="PTHR42680:SF3">
    <property type="entry name" value="DCTP DEAMINASE"/>
    <property type="match status" value="1"/>
</dbReference>
<dbReference type="Gene3D" id="2.70.40.10">
    <property type="match status" value="1"/>
</dbReference>
<dbReference type="GO" id="GO:0008829">
    <property type="term" value="F:dCTP deaminase activity"/>
    <property type="evidence" value="ECO:0007669"/>
    <property type="project" value="InterPro"/>
</dbReference>
<organism evidence="3 4">
    <name type="scientific">Hyphomonas oceanitis SCH89</name>
    <dbReference type="NCBI Taxonomy" id="1280953"/>
    <lineage>
        <taxon>Bacteria</taxon>
        <taxon>Pseudomonadati</taxon>
        <taxon>Pseudomonadota</taxon>
        <taxon>Alphaproteobacteria</taxon>
        <taxon>Hyphomonadales</taxon>
        <taxon>Hyphomonadaceae</taxon>
        <taxon>Hyphomonas</taxon>
    </lineage>
</organism>
<evidence type="ECO:0000256" key="1">
    <source>
        <dbReference type="ARBA" id="ARBA00022801"/>
    </source>
</evidence>
<dbReference type="STRING" id="1280953.HOC_10824"/>
<dbReference type="Proteomes" id="UP000024942">
    <property type="component" value="Unassembled WGS sequence"/>
</dbReference>
<gene>
    <name evidence="3" type="ORF">HOC_10824</name>
</gene>
<keyword evidence="4" id="KW-1185">Reference proteome</keyword>
<dbReference type="GO" id="GO:0006229">
    <property type="term" value="P:dUTP biosynthetic process"/>
    <property type="evidence" value="ECO:0007669"/>
    <property type="project" value="InterPro"/>
</dbReference>
<evidence type="ECO:0008006" key="5">
    <source>
        <dbReference type="Google" id="ProtNLM"/>
    </source>
</evidence>
<dbReference type="InterPro" id="IPR011962">
    <property type="entry name" value="dCTP_deaminase"/>
</dbReference>
<comment type="caution">
    <text evidence="3">The sequence shown here is derived from an EMBL/GenBank/DDBJ whole genome shotgun (WGS) entry which is preliminary data.</text>
</comment>
<keyword evidence="2" id="KW-0546">Nucleotide metabolism</keyword>
<dbReference type="RefSeq" id="WP_051624771.1">
    <property type="nucleotide sequence ID" value="NZ_ARYL01000014.1"/>
</dbReference>
<dbReference type="OrthoDB" id="9780956at2"/>
<dbReference type="InterPro" id="IPR033704">
    <property type="entry name" value="dUTPase_trimeric"/>
</dbReference>
<dbReference type="PANTHER" id="PTHR42680">
    <property type="entry name" value="DCTP DEAMINASE"/>
    <property type="match status" value="1"/>
</dbReference>
<protein>
    <recommendedName>
        <fullName evidence="5">Deoxycytidine triphosphate deaminase</fullName>
    </recommendedName>
</protein>